<evidence type="ECO:0000259" key="1">
    <source>
        <dbReference type="Pfam" id="PF22768"/>
    </source>
</evidence>
<organism evidence="2 3">
    <name type="scientific">Ruthenibacterium intestinale</name>
    <dbReference type="NCBI Taxonomy" id="3133163"/>
    <lineage>
        <taxon>Bacteria</taxon>
        <taxon>Bacillati</taxon>
        <taxon>Bacillota</taxon>
        <taxon>Clostridia</taxon>
        <taxon>Eubacteriales</taxon>
        <taxon>Oscillospiraceae</taxon>
        <taxon>Ruthenibacterium</taxon>
    </lineage>
</organism>
<feature type="domain" description="Siphovirus-type tail component C-terminal" evidence="1">
    <location>
        <begin position="172"/>
        <end position="263"/>
    </location>
</feature>
<keyword evidence="3" id="KW-1185">Reference proteome</keyword>
<dbReference type="EMBL" id="JBBMFA010000116">
    <property type="protein sequence ID" value="MEQ2521825.1"/>
    <property type="molecule type" value="Genomic_DNA"/>
</dbReference>
<comment type="caution">
    <text evidence="2">The sequence shown here is derived from an EMBL/GenBank/DDBJ whole genome shotgun (WGS) entry which is preliminary data.</text>
</comment>
<accession>A0ABV1GJ03</accession>
<dbReference type="Pfam" id="PF22768">
    <property type="entry name" value="SPP1_Dit"/>
    <property type="match status" value="1"/>
</dbReference>
<proteinExistence type="predicted"/>
<dbReference type="RefSeq" id="WP_349217299.1">
    <property type="nucleotide sequence ID" value="NZ_JBBMFA010000116.1"/>
</dbReference>
<dbReference type="Proteomes" id="UP001477672">
    <property type="component" value="Unassembled WGS sequence"/>
</dbReference>
<sequence>MLTFEYITAKRSITFSEDSDFWITSIDSLSSNNINISETQGVGQIGSTRSAQSVQPKDITISGTLFGDLKSNRRELIACISPLVPARFVIHEDGESWYLEGTPKRTPVMSETQVQQDFQFIFHCPYPYWRTVDEQNTLLAGIKAMFSFPFYTGGSWYISQYETSAFKRVLNDGDVPIDLTVTFQARAQVEKPEVLLVETGEILRITKTLQAGESFIVSTVYGNKHVTYCHADGVEENGFRYLSPDSNMNMQLQPGVNTFRYDAVDNREGLQVTVLASKGVRAGV</sequence>
<name>A0ABV1GJ03_9FIRM</name>
<evidence type="ECO:0000313" key="3">
    <source>
        <dbReference type="Proteomes" id="UP001477672"/>
    </source>
</evidence>
<reference evidence="2 3" key="1">
    <citation type="submission" date="2024-03" db="EMBL/GenBank/DDBJ databases">
        <title>Human intestinal bacterial collection.</title>
        <authorList>
            <person name="Pauvert C."/>
            <person name="Hitch T.C.A."/>
            <person name="Clavel T."/>
        </authorList>
    </citation>
    <scope>NUCLEOTIDE SEQUENCE [LARGE SCALE GENOMIC DNA]</scope>
    <source>
        <strain evidence="2 3">CLA-JM-H11</strain>
    </source>
</reference>
<protein>
    <recommendedName>
        <fullName evidence="1">Siphovirus-type tail component C-terminal domain-containing protein</fullName>
    </recommendedName>
</protein>
<dbReference type="InterPro" id="IPR054738">
    <property type="entry name" value="Siphovirus-type_tail_C"/>
</dbReference>
<dbReference type="Gene3D" id="2.40.30.200">
    <property type="match status" value="1"/>
</dbReference>
<evidence type="ECO:0000313" key="2">
    <source>
        <dbReference type="EMBL" id="MEQ2521825.1"/>
    </source>
</evidence>
<gene>
    <name evidence="2" type="ORF">WMO24_15515</name>
</gene>